<dbReference type="GeneID" id="113468298"/>
<evidence type="ECO:0000313" key="5">
    <source>
        <dbReference type="RefSeq" id="XP_026680904.1"/>
    </source>
</evidence>
<organism evidence="4 5">
    <name type="scientific">Diaphorina citri</name>
    <name type="common">Asian citrus psyllid</name>
    <dbReference type="NCBI Taxonomy" id="121845"/>
    <lineage>
        <taxon>Eukaryota</taxon>
        <taxon>Metazoa</taxon>
        <taxon>Ecdysozoa</taxon>
        <taxon>Arthropoda</taxon>
        <taxon>Hexapoda</taxon>
        <taxon>Insecta</taxon>
        <taxon>Pterygota</taxon>
        <taxon>Neoptera</taxon>
        <taxon>Paraneoptera</taxon>
        <taxon>Hemiptera</taxon>
        <taxon>Sternorrhyncha</taxon>
        <taxon>Psylloidea</taxon>
        <taxon>Psyllidae</taxon>
        <taxon>Diaphorininae</taxon>
        <taxon>Diaphorina</taxon>
    </lineage>
</organism>
<dbReference type="KEGG" id="dci:113468298"/>
<keyword evidence="3" id="KW-0560">Oxidoreductase</keyword>
<dbReference type="InterPro" id="IPR002347">
    <property type="entry name" value="SDR_fam"/>
</dbReference>
<dbReference type="InterPro" id="IPR036291">
    <property type="entry name" value="NAD(P)-bd_dom_sf"/>
</dbReference>
<keyword evidence="4" id="KW-1185">Reference proteome</keyword>
<accession>A0A3Q0IXF1</accession>
<dbReference type="Proteomes" id="UP000079169">
    <property type="component" value="Unplaced"/>
</dbReference>
<keyword evidence="2" id="KW-0521">NADP</keyword>
<dbReference type="AlphaFoldDB" id="A0A3Q0IXF1"/>
<dbReference type="GO" id="GO:0016491">
    <property type="term" value="F:oxidoreductase activity"/>
    <property type="evidence" value="ECO:0007669"/>
    <property type="project" value="UniProtKB-KW"/>
</dbReference>
<sequence>MQFFGLCNFFQKKVCKNNDNVRFHQLDVLNETSIHKLHDDIQTQHGGLDILVNNAGIIYRGNAPFGQQAETTLATNFFALVTVCHMLFPLLRPHARVVNVASQFGMLYKVPSQELKQTLLNDSLTEDQLVGMMHDYVK</sequence>
<comment type="similarity">
    <text evidence="1">Belongs to the short-chain dehydrogenases/reductases (SDR) family.</text>
</comment>
<dbReference type="PANTHER" id="PTHR43963:SF4">
    <property type="entry name" value="CARBONYL REDUCTASE (NADPH)"/>
    <property type="match status" value="1"/>
</dbReference>
<dbReference type="PANTHER" id="PTHR43963">
    <property type="entry name" value="CARBONYL REDUCTASE 1-RELATED"/>
    <property type="match status" value="1"/>
</dbReference>
<reference evidence="5" key="1">
    <citation type="submission" date="2025-08" db="UniProtKB">
        <authorList>
            <consortium name="RefSeq"/>
        </authorList>
    </citation>
    <scope>IDENTIFICATION</scope>
</reference>
<dbReference type="Gene3D" id="3.40.50.720">
    <property type="entry name" value="NAD(P)-binding Rossmann-like Domain"/>
    <property type="match status" value="1"/>
</dbReference>
<proteinExistence type="inferred from homology"/>
<dbReference type="STRING" id="121845.A0A3Q0IXF1"/>
<evidence type="ECO:0000256" key="1">
    <source>
        <dbReference type="ARBA" id="ARBA00006484"/>
    </source>
</evidence>
<dbReference type="PRINTS" id="PR00081">
    <property type="entry name" value="GDHRDH"/>
</dbReference>
<dbReference type="RefSeq" id="XP_026680904.1">
    <property type="nucleotide sequence ID" value="XM_026825103.1"/>
</dbReference>
<gene>
    <name evidence="5" type="primary">LOC113468298</name>
</gene>
<evidence type="ECO:0000313" key="4">
    <source>
        <dbReference type="Proteomes" id="UP000079169"/>
    </source>
</evidence>
<evidence type="ECO:0000256" key="3">
    <source>
        <dbReference type="ARBA" id="ARBA00023002"/>
    </source>
</evidence>
<name>A0A3Q0IXF1_DIACI</name>
<evidence type="ECO:0000256" key="2">
    <source>
        <dbReference type="ARBA" id="ARBA00022857"/>
    </source>
</evidence>
<dbReference type="SUPFAM" id="SSF51735">
    <property type="entry name" value="NAD(P)-binding Rossmann-fold domains"/>
    <property type="match status" value="1"/>
</dbReference>
<dbReference type="Pfam" id="PF00106">
    <property type="entry name" value="adh_short"/>
    <property type="match status" value="1"/>
</dbReference>
<dbReference type="PaxDb" id="121845-A0A3Q0IXF1"/>
<protein>
    <submittedName>
        <fullName evidence="5">Carbonyl reductase [NADPH] 1-like</fullName>
    </submittedName>
</protein>